<dbReference type="InterPro" id="IPR000398">
    <property type="entry name" value="Thymidylate_synthase"/>
</dbReference>
<dbReference type="PANTHER" id="PTHR11548:SF2">
    <property type="entry name" value="THYMIDYLATE SYNTHASE"/>
    <property type="match status" value="1"/>
</dbReference>
<dbReference type="EC" id="2.1.1.45" evidence="3"/>
<sequence>MKNPGEEQYLKIISKVIETGDVRIDRTNVGTKCLFGEQMIFNLADGFPLLTTKKVPWKCIVGELLWFISGSTNAKVLDTQGIKIWNKNATAFRNLQESSGVTINEGDLGPIYGKQWRNFGGIDQLQELIDSLQNIISTGIDNRRLIISSWNPPEIPMMALPPCHMIVQFDLNLKENCGVLSSKLTQRSADLGLGVPFNIASYALLTHIIARVISKPEYPILPGIFIHDMGNTHVYLNHETQLKEQILRKPRPFPNLKIKEGKKDINNFVIEDFILENYNPHPAIKMDMAV</sequence>
<keyword evidence="4" id="KW-0489">Methyltransferase</keyword>
<name>A0A068QL47_9VIRU</name>
<dbReference type="GO" id="GO:0006575">
    <property type="term" value="P:modified amino acid metabolic process"/>
    <property type="evidence" value="ECO:0007669"/>
    <property type="project" value="UniProtKB-ARBA"/>
</dbReference>
<evidence type="ECO:0000313" key="10">
    <source>
        <dbReference type="Proteomes" id="UP000114278"/>
    </source>
</evidence>
<dbReference type="PANTHER" id="PTHR11548">
    <property type="entry name" value="THYMIDYLATE SYNTHASE 1"/>
    <property type="match status" value="1"/>
</dbReference>
<reference evidence="9 10" key="1">
    <citation type="journal article" date="2014" name="J. Gen. Virol.">
        <title>Genome sequence of a crustacean iridovirus, IIV31, isolated from the pill bug, Armadillidium vulgare.</title>
        <authorList>
            <person name="Piegu B."/>
            <person name="Guizard S."/>
            <person name="Yeping T."/>
            <person name="Cruaud C."/>
            <person name="Asgari S."/>
            <person name="Bideshi D.K."/>
            <person name="Federici B.A."/>
            <person name="Bigot Y."/>
        </authorList>
    </citation>
    <scope>NUCLEOTIDE SEQUENCE [LARGE SCALE GENOMIC DNA]</scope>
</reference>
<evidence type="ECO:0000256" key="3">
    <source>
        <dbReference type="ARBA" id="ARBA00011947"/>
    </source>
</evidence>
<dbReference type="GO" id="GO:0004799">
    <property type="term" value="F:thymidylate synthase activity"/>
    <property type="evidence" value="ECO:0007669"/>
    <property type="project" value="UniProtKB-EC"/>
</dbReference>
<dbReference type="KEGG" id="vg:19738697"/>
<dbReference type="PROSITE" id="PS00091">
    <property type="entry name" value="THYMIDYLATE_SYNTHASE"/>
    <property type="match status" value="1"/>
</dbReference>
<accession>A0A068QL47</accession>
<dbReference type="EMBL" id="HF920637">
    <property type="protein sequence ID" value="CCV02485.1"/>
    <property type="molecule type" value="Genomic_DNA"/>
</dbReference>
<evidence type="ECO:0000256" key="2">
    <source>
        <dbReference type="ARBA" id="ARBA00009972"/>
    </source>
</evidence>
<dbReference type="NCBIfam" id="TIGR03284">
    <property type="entry name" value="thym_sym"/>
    <property type="match status" value="1"/>
</dbReference>
<dbReference type="HAMAP" id="MF_00008">
    <property type="entry name" value="Thymidy_synth_bact"/>
    <property type="match status" value="1"/>
</dbReference>
<keyword evidence="5" id="KW-0808">Transferase</keyword>
<dbReference type="Proteomes" id="UP000114278">
    <property type="component" value="Segment"/>
</dbReference>
<dbReference type="OrthoDB" id="13491at10239"/>
<protein>
    <recommendedName>
        <fullName evidence="3">thymidylate synthase</fullName>
        <ecNumber evidence="3">2.1.1.45</ecNumber>
    </recommendedName>
</protein>
<dbReference type="InterPro" id="IPR045097">
    <property type="entry name" value="Thymidate_synth/dCMP_Mease"/>
</dbReference>
<dbReference type="CDD" id="cd00351">
    <property type="entry name" value="TS_Pyrimidine_HMase"/>
    <property type="match status" value="1"/>
</dbReference>
<comment type="pathway">
    <text evidence="1">Pyrimidine metabolism; dTTP biosynthesis.</text>
</comment>
<evidence type="ECO:0000256" key="5">
    <source>
        <dbReference type="ARBA" id="ARBA00022679"/>
    </source>
</evidence>
<dbReference type="FunFam" id="3.30.572.10:FF:000007">
    <property type="entry name" value="thymidylate synthase isoform X2"/>
    <property type="match status" value="1"/>
</dbReference>
<keyword evidence="6" id="KW-0545">Nucleotide biosynthesis</keyword>
<feature type="domain" description="Thymidylate synthase/dCMP hydroxymethylase" evidence="8">
    <location>
        <begin position="7"/>
        <end position="290"/>
    </location>
</feature>
<dbReference type="GeneID" id="19738697"/>
<evidence type="ECO:0000256" key="7">
    <source>
        <dbReference type="PROSITE-ProRule" id="PRU10016"/>
    </source>
</evidence>
<dbReference type="InterPro" id="IPR020940">
    <property type="entry name" value="Thymidylate_synthase_AS"/>
</dbReference>
<evidence type="ECO:0000256" key="6">
    <source>
        <dbReference type="ARBA" id="ARBA00022727"/>
    </source>
</evidence>
<comment type="similarity">
    <text evidence="2">Belongs to the thymidylate synthase family.</text>
</comment>
<organism evidence="9 10">
    <name type="scientific">Armadillidium vulgare iridescent virus</name>
    <dbReference type="NCBI Taxonomy" id="72201"/>
    <lineage>
        <taxon>Viruses</taxon>
        <taxon>Varidnaviria</taxon>
        <taxon>Bamfordvirae</taxon>
        <taxon>Nucleocytoviricota</taxon>
        <taxon>Megaviricetes</taxon>
        <taxon>Pimascovirales</taxon>
        <taxon>Pimascovirales incertae sedis</taxon>
        <taxon>Iridoviridae</taxon>
        <taxon>Betairidovirinae</taxon>
        <taxon>Iridovirus</taxon>
        <taxon>Iridovirus armadillidium1</taxon>
        <taxon>Invertebrate iridescent virus 31</taxon>
    </lineage>
</organism>
<dbReference type="PRINTS" id="PR00108">
    <property type="entry name" value="THYMDSNTHASE"/>
</dbReference>
<evidence type="ECO:0000313" key="9">
    <source>
        <dbReference type="EMBL" id="CCV02485.1"/>
    </source>
</evidence>
<gene>
    <name evidence="9" type="primary">113R</name>
    <name evidence="9" type="ORF">IIV31_113R</name>
</gene>
<proteinExistence type="inferred from homology"/>
<feature type="active site" evidence="7">
    <location>
        <position position="163"/>
    </location>
</feature>
<dbReference type="GO" id="GO:0006231">
    <property type="term" value="P:dTMP biosynthetic process"/>
    <property type="evidence" value="ECO:0007669"/>
    <property type="project" value="InterPro"/>
</dbReference>
<dbReference type="InterPro" id="IPR036926">
    <property type="entry name" value="Thymidate_synth/dCMP_Mease_sf"/>
</dbReference>
<dbReference type="GO" id="GO:0032259">
    <property type="term" value="P:methylation"/>
    <property type="evidence" value="ECO:0007669"/>
    <property type="project" value="UniProtKB-KW"/>
</dbReference>
<dbReference type="Pfam" id="PF00303">
    <property type="entry name" value="Thymidylat_synt"/>
    <property type="match status" value="1"/>
</dbReference>
<evidence type="ECO:0000256" key="1">
    <source>
        <dbReference type="ARBA" id="ARBA00004992"/>
    </source>
</evidence>
<keyword evidence="10" id="KW-1185">Reference proteome</keyword>
<dbReference type="RefSeq" id="YP_009046727.1">
    <property type="nucleotide sequence ID" value="NC_024451.1"/>
</dbReference>
<dbReference type="InterPro" id="IPR023451">
    <property type="entry name" value="Thymidate_synth/dCMP_Mease_dom"/>
</dbReference>
<evidence type="ECO:0000256" key="4">
    <source>
        <dbReference type="ARBA" id="ARBA00022603"/>
    </source>
</evidence>
<dbReference type="Gene3D" id="3.30.572.10">
    <property type="entry name" value="Thymidylate synthase/dCMP hydroxymethylase domain"/>
    <property type="match status" value="1"/>
</dbReference>
<dbReference type="SUPFAM" id="SSF55831">
    <property type="entry name" value="Thymidylate synthase/dCMP hydroxymethylase"/>
    <property type="match status" value="1"/>
</dbReference>
<evidence type="ECO:0000259" key="8">
    <source>
        <dbReference type="Pfam" id="PF00303"/>
    </source>
</evidence>